<evidence type="ECO:0000313" key="2">
    <source>
        <dbReference type="EMBL" id="CEJ93706.1"/>
    </source>
</evidence>
<dbReference type="Proteomes" id="UP000039046">
    <property type="component" value="Unassembled WGS sequence"/>
</dbReference>
<dbReference type="EMBL" id="CDHN01000006">
    <property type="protein sequence ID" value="CEJ93706.1"/>
    <property type="molecule type" value="Genomic_DNA"/>
</dbReference>
<accession>A0A0A1T9I2</accession>
<evidence type="ECO:0000256" key="1">
    <source>
        <dbReference type="SAM" id="SignalP"/>
    </source>
</evidence>
<evidence type="ECO:0000313" key="3">
    <source>
        <dbReference type="Proteomes" id="UP000039046"/>
    </source>
</evidence>
<keyword evidence="3" id="KW-1185">Reference proteome</keyword>
<sequence>MRYIMKITTILLSLGVAVGALNVQPALRDVNAALNVFTQANTQLGQIKGDPSSYIESIMPSLQNSMKAAEKSLEDKSGPTPPLSDVDKVAAAVDQLELAQERLLKLLHDRFSQLPFRSVSTVNDAKYPASIKGIMKNCMKCCQPFFNGFKRGFNGYSDDALEEMRADEARLEKLIKQYFIEYELYALTE</sequence>
<dbReference type="HOGENOM" id="CLU_1435379_0_0_1"/>
<reference evidence="2 3" key="1">
    <citation type="journal article" date="2015" name="Genome Announc.">
        <title>Draft Genome Sequence and Gene Annotation of the Entomopathogenic Fungus Verticillium hemipterigenum.</title>
        <authorList>
            <person name="Horn F."/>
            <person name="Habel A."/>
            <person name="Scharf D.H."/>
            <person name="Dworschak J."/>
            <person name="Brakhage A.A."/>
            <person name="Guthke R."/>
            <person name="Hertweck C."/>
            <person name="Linde J."/>
        </authorList>
    </citation>
    <scope>NUCLEOTIDE SEQUENCE [LARGE SCALE GENOMIC DNA]</scope>
</reference>
<name>A0A0A1T9I2_9HYPO</name>
<proteinExistence type="predicted"/>
<protein>
    <submittedName>
        <fullName evidence="2">Uncharacterized protein</fullName>
    </submittedName>
</protein>
<gene>
    <name evidence="2" type="ORF">VHEMI09279</name>
</gene>
<organism evidence="2 3">
    <name type="scientific">[Torrubiella] hemipterigena</name>
    <dbReference type="NCBI Taxonomy" id="1531966"/>
    <lineage>
        <taxon>Eukaryota</taxon>
        <taxon>Fungi</taxon>
        <taxon>Dikarya</taxon>
        <taxon>Ascomycota</taxon>
        <taxon>Pezizomycotina</taxon>
        <taxon>Sordariomycetes</taxon>
        <taxon>Hypocreomycetidae</taxon>
        <taxon>Hypocreales</taxon>
        <taxon>Clavicipitaceae</taxon>
        <taxon>Clavicipitaceae incertae sedis</taxon>
        <taxon>'Torrubiella' clade</taxon>
    </lineage>
</organism>
<keyword evidence="1" id="KW-0732">Signal</keyword>
<feature type="chain" id="PRO_5001979434" evidence="1">
    <location>
        <begin position="20"/>
        <end position="189"/>
    </location>
</feature>
<feature type="signal peptide" evidence="1">
    <location>
        <begin position="1"/>
        <end position="19"/>
    </location>
</feature>
<dbReference type="AlphaFoldDB" id="A0A0A1T9I2"/>